<dbReference type="Proteomes" id="UP001149163">
    <property type="component" value="Unassembled WGS sequence"/>
</dbReference>
<name>A0A9W9I202_9EURO</name>
<comment type="caution">
    <text evidence="1">The sequence shown here is derived from an EMBL/GenBank/DDBJ whole genome shotgun (WGS) entry which is preliminary data.</text>
</comment>
<dbReference type="AlphaFoldDB" id="A0A9W9I202"/>
<accession>A0A9W9I202</accession>
<dbReference type="RefSeq" id="XP_056542142.1">
    <property type="nucleotide sequence ID" value="XM_056689713.1"/>
</dbReference>
<gene>
    <name evidence="1" type="ORF">N7482_007589</name>
</gene>
<reference evidence="1" key="1">
    <citation type="submission" date="2022-11" db="EMBL/GenBank/DDBJ databases">
        <authorList>
            <person name="Petersen C."/>
        </authorList>
    </citation>
    <scope>NUCLEOTIDE SEQUENCE</scope>
    <source>
        <strain evidence="1">IBT 26290</strain>
    </source>
</reference>
<protein>
    <submittedName>
        <fullName evidence="1">Uncharacterized protein</fullName>
    </submittedName>
</protein>
<evidence type="ECO:0000313" key="2">
    <source>
        <dbReference type="Proteomes" id="UP001149163"/>
    </source>
</evidence>
<sequence length="89" mass="10268">MLDSPPQPKQQRTLFDGSCLQKKQEWKKVKETTRYGLVEGEDVKNMYRYEDPDNHAIMAGQLIGFTCDSTLDSENFDNHDVFGPADNFH</sequence>
<organism evidence="1 2">
    <name type="scientific">Penicillium canariense</name>
    <dbReference type="NCBI Taxonomy" id="189055"/>
    <lineage>
        <taxon>Eukaryota</taxon>
        <taxon>Fungi</taxon>
        <taxon>Dikarya</taxon>
        <taxon>Ascomycota</taxon>
        <taxon>Pezizomycotina</taxon>
        <taxon>Eurotiomycetes</taxon>
        <taxon>Eurotiomycetidae</taxon>
        <taxon>Eurotiales</taxon>
        <taxon>Aspergillaceae</taxon>
        <taxon>Penicillium</taxon>
    </lineage>
</organism>
<proteinExistence type="predicted"/>
<reference evidence="1" key="2">
    <citation type="journal article" date="2023" name="IMA Fungus">
        <title>Comparative genomic study of the Penicillium genus elucidates a diverse pangenome and 15 lateral gene transfer events.</title>
        <authorList>
            <person name="Petersen C."/>
            <person name="Sorensen T."/>
            <person name="Nielsen M.R."/>
            <person name="Sondergaard T.E."/>
            <person name="Sorensen J.L."/>
            <person name="Fitzpatrick D.A."/>
            <person name="Frisvad J.C."/>
            <person name="Nielsen K.L."/>
        </authorList>
    </citation>
    <scope>NUCLEOTIDE SEQUENCE</scope>
    <source>
        <strain evidence="1">IBT 26290</strain>
    </source>
</reference>
<keyword evidence="2" id="KW-1185">Reference proteome</keyword>
<dbReference type="GeneID" id="81428889"/>
<dbReference type="EMBL" id="JAPQKN010000004">
    <property type="protein sequence ID" value="KAJ5160585.1"/>
    <property type="molecule type" value="Genomic_DNA"/>
</dbReference>
<evidence type="ECO:0000313" key="1">
    <source>
        <dbReference type="EMBL" id="KAJ5160585.1"/>
    </source>
</evidence>